<dbReference type="Pfam" id="PF02141">
    <property type="entry name" value="DENN"/>
    <property type="match status" value="1"/>
</dbReference>
<dbReference type="Gene3D" id="3.40.50.11500">
    <property type="match status" value="1"/>
</dbReference>
<dbReference type="GO" id="GO:0005737">
    <property type="term" value="C:cytoplasm"/>
    <property type="evidence" value="ECO:0007669"/>
    <property type="project" value="UniProtKB-SubCell"/>
</dbReference>
<evidence type="ECO:0000256" key="6">
    <source>
        <dbReference type="ARBA" id="ARBA00022490"/>
    </source>
</evidence>
<dbReference type="Pfam" id="PF25328">
    <property type="entry name" value="PH_MADD"/>
    <property type="match status" value="1"/>
</dbReference>
<evidence type="ECO:0000256" key="11">
    <source>
        <dbReference type="ARBA" id="ARBA00064743"/>
    </source>
</evidence>
<evidence type="ECO:0000313" key="16">
    <source>
        <dbReference type="ZFIN" id="ZDB-GENE-030131-8076"/>
    </source>
</evidence>
<evidence type="ECO:0000256" key="2">
    <source>
        <dbReference type="ARBA" id="ARBA00004496"/>
    </source>
</evidence>
<comment type="similarity">
    <text evidence="3">Belongs to the MADD family.</text>
</comment>
<evidence type="ECO:0000256" key="1">
    <source>
        <dbReference type="ARBA" id="ARBA00004236"/>
    </source>
</evidence>
<evidence type="ECO:0000256" key="5">
    <source>
        <dbReference type="ARBA" id="ARBA00022475"/>
    </source>
</evidence>
<dbReference type="SMART" id="SM00801">
    <property type="entry name" value="dDENN"/>
    <property type="match status" value="1"/>
</dbReference>
<sequence length="1600" mass="177650">MEKKKMCPRLLDYLVVVGARQPSNDSVAQTPQLLRRYPLEDHNDFPLPPDVVFFCQPEGCLSIRQRRVSLRDDTSFVFTLTDKDSGITRYGICLNFYRSFQKAHHRPRAEGKGEKPAHTDTAVEATEKSDPSTLTLSGEHSAPPAGDGTLLPGEPGSSGKSPRSKRSGRIAPQNRNSMLTSLCILSHYPFFSTFRECLYILKRMVDCCSQRLNQRPGAPKSTQRDTMWRVFTGALSVEEKEKGSQVLQDLREIESWVYRLLRSPVPVAGQRRVDVEVLPHELQPALTFALPDPSRFSIVDFPLHLPLELLGVDACLQVLACILLEHKVVLQSRDYNALSMSVMAFVSMIYPLEYMFPVIPLLPTCMASAEQLLLAPTPYVIGVPASFFLYKCDFKMPDDVWLVDLDCNKVIVPSNAELLPPLPEPEASELKKHLKQALASMSLNTQPILNLEKFQDGQELSLLPPGRDKASPSSTEFNPLIYGNDVDSVDVATRVAMVRFFNSPNVLQGFQMHTRTLRLFPRPVVAFQSTSFLASRPRRNGFTEKLSHTQAVEYYGEWALNPTNLAFQRIHNNVYDPSLIGDKPKWYAHQLQPVFYRVYDGNSHLAEALSGPLQDETNDSDPTDDSGSDSEAYDDSSSSYSSLGDFVNEMIKGDIQGDTPNVDPLTHAALGDADEVEIHDFHEYKGDSGEPEPEGPTEAADSQPLRSSSSTTASSSPSTVIQGVNHEQKEPVEVEPIANVTFPSSAPVLGPPPFTRPTPDPTLVDPANKKREYDNPYFEPQYGFPTEEDAETDEQEESYTPRFNQNLNGNKPSRPLRPSSLKLPGESDGEGDSRNSSPNSTISNNSSDGFGGLMSFASNLYKNHGTSFSLSSLALPNKAREKNTPFPSLKGARAPRALVDQKSSVIKHSPTVKRESPSPQGRANNTSENQQFLKEVVQSVLEGQGVGWLNMKKVRRLLENEQLRVFVLSKLNRAVQSEEDAQQEVIRDVEINRKVYKGMLDILKCTVSSLEHSYTNAGLGGMASVFSLLEIARTHYQTKDPEKRKRSPTEGLSSPGSKESPSGRMESARAAGVLLVPRIQLPPPSSGKSSRQFDTRSLNEENFIASIGADGVKQRVEGGDTEEKKSQISADSGLSVTSGSQKSDTDSLASSEPPALTRSTSQDSEASTVSNSSGETLGADSDLSSTAGDGLTGRHGQHLNLSRGTLSDSEIETNPATSSVFGKTHKLKPGVKEPVGVNKAAPAPPVEDVSMRIYLCEGLLGKERSTLWDQMQFWEDAFLDAVMLEREGMGMDQGPQEMIDRYLSLGDHDRKRLEDDEDRLLATLLHNMIAYMLMMKVGKNDIRKKVRRLMGKSHIGLTHSQEINEVLDRLAHLSGRELSIRPSGSRHIKKQTFVVHAGTDTTGDIFFMEVCDDCIVLRSNIGTVYERWWYEKLINMTYCPKTKVLCLWRRNGQETQLNKFYTKKCRELYYCVKDSMERAAARQQSIKPGPELGGEFPVQDMKTGEGGLLQVTLEGINLKFMHSQVFIELNHIKKCNTVKGVFVLEEFVPETKEVVIHKYKTPMAHQICYSVLCLFSYMAAVKGKESEGKPKMLSPRPLAS</sequence>
<keyword evidence="9" id="KW-0472">Membrane</keyword>
<comment type="function">
    <text evidence="10">Guanyl-nucleotide exchange factor that regulates small GTPases of the Rab family. Converts GDP-bound inactive form of RAB27A and RAB27B to the GTP-bound active forms. Converts GDP-bound inactive form of RAB3A, RAB3C and RAB3D to the GTP-bound active forms, GTPases involved in synaptic vesicle exocytosis and vesicle secretion. Plays a role in synaptic vesicle formation and in vesicle trafficking at the neuromuscular junction. Involved in up-regulating a post-docking step of synaptic exocytosis in central synapses. Probably by binding to the motor proteins KIF1B and KIF1A, mediates motor-dependent transport of GTP-RAB3A-positive vesicles to the presynaptic nerve terminals. Plays a role in TNFA-mediated activation of the MAPK pathway, including ERK1/2. May link TNFRSF1A with MAP kinase activation. May be involved in the regulation of TNFA-induced apoptosis.</text>
</comment>
<dbReference type="SMART" id="SM00799">
    <property type="entry name" value="DENN"/>
    <property type="match status" value="1"/>
</dbReference>
<dbReference type="GO" id="GO:0016301">
    <property type="term" value="F:kinase activity"/>
    <property type="evidence" value="ECO:0007669"/>
    <property type="project" value="UniProtKB-KW"/>
</dbReference>
<organism evidence="14 15">
    <name type="scientific">Danio rerio</name>
    <name type="common">Zebrafish</name>
    <name type="synonym">Brachydanio rerio</name>
    <dbReference type="NCBI Taxonomy" id="7955"/>
    <lineage>
        <taxon>Eukaryota</taxon>
        <taxon>Metazoa</taxon>
        <taxon>Chordata</taxon>
        <taxon>Craniata</taxon>
        <taxon>Vertebrata</taxon>
        <taxon>Euteleostomi</taxon>
        <taxon>Actinopterygii</taxon>
        <taxon>Neopterygii</taxon>
        <taxon>Teleostei</taxon>
        <taxon>Ostariophysi</taxon>
        <taxon>Cypriniformes</taxon>
        <taxon>Danionidae</taxon>
        <taxon>Danioninae</taxon>
        <taxon>Danio</taxon>
    </lineage>
</organism>
<comment type="subcellular location">
    <subcellularLocation>
        <location evidence="1">Cell membrane</location>
    </subcellularLocation>
    <subcellularLocation>
        <location evidence="2">Cytoplasm</location>
    </subcellularLocation>
</comment>
<dbReference type="GO" id="GO:0005886">
    <property type="term" value="C:plasma membrane"/>
    <property type="evidence" value="ECO:0007669"/>
    <property type="project" value="UniProtKB-SubCell"/>
</dbReference>
<dbReference type="FunFam" id="3.40.50.11500:FF:000002">
    <property type="entry name" value="MAP kinase-activating death domain protein-like Protein"/>
    <property type="match status" value="1"/>
</dbReference>
<keyword evidence="14" id="KW-1185">Reference proteome</keyword>
<dbReference type="GO" id="GO:0006915">
    <property type="term" value="P:apoptotic process"/>
    <property type="evidence" value="ECO:0007669"/>
    <property type="project" value="UniProtKB-KW"/>
</dbReference>
<dbReference type="InterPro" id="IPR043153">
    <property type="entry name" value="DENN_C"/>
</dbReference>
<dbReference type="RefSeq" id="XP_068078774.2">
    <property type="nucleotide sequence ID" value="XM_068222673.2"/>
</dbReference>
<dbReference type="ZFIN" id="ZDB-GENE-030131-8076">
    <property type="gene designation" value="madd"/>
</dbReference>
<dbReference type="AGR" id="ZFIN:ZDB-GENE-030131-8076"/>
<protein>
    <recommendedName>
        <fullName evidence="4">MAP kinase-activating death domain protein</fullName>
    </recommendedName>
    <alternativeName>
        <fullName evidence="12">Rab3 GDP/GTP exchange factor</fullName>
    </alternativeName>
    <alternativeName>
        <fullName evidence="13">Rab3 GDP/GTP exchange protein</fullName>
    </alternativeName>
</protein>
<gene>
    <name evidence="15 16" type="primary">madd</name>
</gene>
<dbReference type="InterPro" id="IPR039980">
    <property type="entry name" value="MADD"/>
</dbReference>
<keyword evidence="5" id="KW-1003">Cell membrane</keyword>
<dbReference type="InterPro" id="IPR005112">
    <property type="entry name" value="dDENN_dom"/>
</dbReference>
<dbReference type="PANTHER" id="PTHR13008:SF7">
    <property type="entry name" value="MAP KINASE-ACTIVATING DEATH DOMAIN PROTEIN"/>
    <property type="match status" value="1"/>
</dbReference>
<dbReference type="InterPro" id="IPR057469">
    <property type="entry name" value="PH_MADD"/>
</dbReference>
<comment type="subunit">
    <text evidence="11">Interacts (via death domain) with TNFRSF1A (via death domain). Interacts with PIDD1. Interacts with YWHAZ. Interacts (via death domain) with KIF1B; links the motor KIF1B to Rab3-carrying vesicles in anterograde synaptic vesicle transport. Interacts with KIF1A. Interacts (via uDENN domain) with RAB3A, RAB3B, RAB3C and RAB3D; the GTP-bound form of the Rab proteins is preferred for interaction.</text>
</comment>
<dbReference type="GO" id="GO:0005085">
    <property type="term" value="F:guanyl-nucleotide exchange factor activity"/>
    <property type="evidence" value="ECO:0007669"/>
    <property type="project" value="UniProtKB-KW"/>
</dbReference>
<evidence type="ECO:0000256" key="9">
    <source>
        <dbReference type="ARBA" id="ARBA00023136"/>
    </source>
</evidence>
<dbReference type="InterPro" id="IPR037516">
    <property type="entry name" value="Tripartite_DENN"/>
</dbReference>
<dbReference type="Gene3D" id="3.30.450.200">
    <property type="match status" value="1"/>
</dbReference>
<evidence type="ECO:0000256" key="10">
    <source>
        <dbReference type="ARBA" id="ARBA00060181"/>
    </source>
</evidence>
<keyword evidence="15" id="KW-0418">Kinase</keyword>
<dbReference type="Pfam" id="PF03456">
    <property type="entry name" value="uDENN"/>
    <property type="match status" value="1"/>
</dbReference>
<dbReference type="Proteomes" id="UP000000437">
    <property type="component" value="Chromosome 7"/>
</dbReference>
<dbReference type="Pfam" id="PF23629">
    <property type="entry name" value="Death_MADD"/>
    <property type="match status" value="1"/>
</dbReference>
<keyword evidence="15" id="KW-0808">Transferase</keyword>
<evidence type="ECO:0000256" key="8">
    <source>
        <dbReference type="ARBA" id="ARBA00022703"/>
    </source>
</evidence>
<dbReference type="InterPro" id="IPR056574">
    <property type="entry name" value="Death_MADD"/>
</dbReference>
<keyword evidence="7" id="KW-0344">Guanine-nucleotide releasing factor</keyword>
<name>A0AB32TV11_DANRE</name>
<dbReference type="PANTHER" id="PTHR13008">
    <property type="entry name" value="MAP-KINASE ACTIVATING DEATH DOMAIN PROTEIN MADD /DENN/AEX-3 C.ELEGANS"/>
    <property type="match status" value="1"/>
</dbReference>
<dbReference type="InterPro" id="IPR001194">
    <property type="entry name" value="cDENN_dom"/>
</dbReference>
<keyword evidence="8" id="KW-0053">Apoptosis</keyword>
<evidence type="ECO:0000256" key="7">
    <source>
        <dbReference type="ARBA" id="ARBA00022658"/>
    </source>
</evidence>
<evidence type="ECO:0000256" key="12">
    <source>
        <dbReference type="ARBA" id="ARBA00079552"/>
    </source>
</evidence>
<accession>A0AB32TV11</accession>
<dbReference type="InterPro" id="IPR005113">
    <property type="entry name" value="uDENN_dom"/>
</dbReference>
<keyword evidence="6" id="KW-0963">Cytoplasm</keyword>
<evidence type="ECO:0000256" key="4">
    <source>
        <dbReference type="ARBA" id="ARBA00017868"/>
    </source>
</evidence>
<evidence type="ECO:0000313" key="14">
    <source>
        <dbReference type="Proteomes" id="UP000000437"/>
    </source>
</evidence>
<proteinExistence type="inferred from homology"/>
<dbReference type="CTD" id="8567"/>
<evidence type="ECO:0000256" key="3">
    <source>
        <dbReference type="ARBA" id="ARBA00005978"/>
    </source>
</evidence>
<evidence type="ECO:0000313" key="15">
    <source>
        <dbReference type="RefSeq" id="XP_068078774.2"/>
    </source>
</evidence>
<reference evidence="15" key="1">
    <citation type="submission" date="2025-08" db="UniProtKB">
        <authorList>
            <consortium name="RefSeq"/>
        </authorList>
    </citation>
    <scope>IDENTIFICATION</scope>
    <source>
        <strain evidence="15">Tuebingen</strain>
        <tissue evidence="15">Fibroblasts and whole tissue</tissue>
    </source>
</reference>
<dbReference type="PROSITE" id="PS50211">
    <property type="entry name" value="DENN"/>
    <property type="match status" value="1"/>
</dbReference>
<dbReference type="SMART" id="SM00800">
    <property type="entry name" value="uDENN"/>
    <property type="match status" value="1"/>
</dbReference>
<evidence type="ECO:0000256" key="13">
    <source>
        <dbReference type="ARBA" id="ARBA00081633"/>
    </source>
</evidence>